<name>A0ACB9BQS1_CICIN</name>
<proteinExistence type="predicted"/>
<sequence length="205" mass="23921">MVPPSHFYDFGFFHTWLRFKYIKTYRRTTHQPFHRLIHDALGKPQGSAAIVWSWKYIRNSRALESEMTQRQIHEQKWRNDDYAGLEKCKLCGARSSEEANARLKCMATVHGFQTKTRDRSQVLKRCCMRVKCFIETDAGFDPKVQLLQKFSNPKRPTTSTVTPPLLVFNHHRHLSDLSMFHTLSTSILIHPSLSRVSTIPSQPYA</sequence>
<gene>
    <name evidence="1" type="ORF">L2E82_36106</name>
</gene>
<dbReference type="EMBL" id="CM042014">
    <property type="protein sequence ID" value="KAI3724334.1"/>
    <property type="molecule type" value="Genomic_DNA"/>
</dbReference>
<organism evidence="1 2">
    <name type="scientific">Cichorium intybus</name>
    <name type="common">Chicory</name>
    <dbReference type="NCBI Taxonomy" id="13427"/>
    <lineage>
        <taxon>Eukaryota</taxon>
        <taxon>Viridiplantae</taxon>
        <taxon>Streptophyta</taxon>
        <taxon>Embryophyta</taxon>
        <taxon>Tracheophyta</taxon>
        <taxon>Spermatophyta</taxon>
        <taxon>Magnoliopsida</taxon>
        <taxon>eudicotyledons</taxon>
        <taxon>Gunneridae</taxon>
        <taxon>Pentapetalae</taxon>
        <taxon>asterids</taxon>
        <taxon>campanulids</taxon>
        <taxon>Asterales</taxon>
        <taxon>Asteraceae</taxon>
        <taxon>Cichorioideae</taxon>
        <taxon>Cichorieae</taxon>
        <taxon>Cichoriinae</taxon>
        <taxon>Cichorium</taxon>
    </lineage>
</organism>
<protein>
    <submittedName>
        <fullName evidence="1">Uncharacterized protein</fullName>
    </submittedName>
</protein>
<accession>A0ACB9BQS1</accession>
<reference evidence="2" key="1">
    <citation type="journal article" date="2022" name="Mol. Ecol. Resour.">
        <title>The genomes of chicory, endive, great burdock and yacon provide insights into Asteraceae palaeo-polyploidization history and plant inulin production.</title>
        <authorList>
            <person name="Fan W."/>
            <person name="Wang S."/>
            <person name="Wang H."/>
            <person name="Wang A."/>
            <person name="Jiang F."/>
            <person name="Liu H."/>
            <person name="Zhao H."/>
            <person name="Xu D."/>
            <person name="Zhang Y."/>
        </authorList>
    </citation>
    <scope>NUCLEOTIDE SEQUENCE [LARGE SCALE GENOMIC DNA]</scope>
    <source>
        <strain evidence="2">cv. Punajuju</strain>
    </source>
</reference>
<comment type="caution">
    <text evidence="1">The sequence shown here is derived from an EMBL/GenBank/DDBJ whole genome shotgun (WGS) entry which is preliminary data.</text>
</comment>
<evidence type="ECO:0000313" key="2">
    <source>
        <dbReference type="Proteomes" id="UP001055811"/>
    </source>
</evidence>
<reference evidence="1 2" key="2">
    <citation type="journal article" date="2022" name="Mol. Ecol. Resour.">
        <title>The genomes of chicory, endive, great burdock and yacon provide insights into Asteraceae paleo-polyploidization history and plant inulin production.</title>
        <authorList>
            <person name="Fan W."/>
            <person name="Wang S."/>
            <person name="Wang H."/>
            <person name="Wang A."/>
            <person name="Jiang F."/>
            <person name="Liu H."/>
            <person name="Zhao H."/>
            <person name="Xu D."/>
            <person name="Zhang Y."/>
        </authorList>
    </citation>
    <scope>NUCLEOTIDE SEQUENCE [LARGE SCALE GENOMIC DNA]</scope>
    <source>
        <strain evidence="2">cv. Punajuju</strain>
        <tissue evidence="1">Leaves</tissue>
    </source>
</reference>
<dbReference type="Proteomes" id="UP001055811">
    <property type="component" value="Linkage Group LG06"/>
</dbReference>
<evidence type="ECO:0000313" key="1">
    <source>
        <dbReference type="EMBL" id="KAI3724334.1"/>
    </source>
</evidence>
<keyword evidence="2" id="KW-1185">Reference proteome</keyword>